<dbReference type="OMA" id="YEDQDIC"/>
<organism evidence="1 2">
    <name type="scientific">Beta vulgaris subsp. vulgaris</name>
    <name type="common">Beet</name>
    <dbReference type="NCBI Taxonomy" id="3555"/>
    <lineage>
        <taxon>Eukaryota</taxon>
        <taxon>Viridiplantae</taxon>
        <taxon>Streptophyta</taxon>
        <taxon>Embryophyta</taxon>
        <taxon>Tracheophyta</taxon>
        <taxon>Spermatophyta</taxon>
        <taxon>Magnoliopsida</taxon>
        <taxon>eudicotyledons</taxon>
        <taxon>Gunneridae</taxon>
        <taxon>Pentapetalae</taxon>
        <taxon>Caryophyllales</taxon>
        <taxon>Chenopodiaceae</taxon>
        <taxon>Betoideae</taxon>
        <taxon>Beta</taxon>
    </lineage>
</organism>
<sequence length="142" mass="16659">MARCSKVVAQMIIARLREARKPGHQHRYMSRLSVVRAAEYEYIYQEAETEKEHIDIKDEYYEDQDICSSNKKGNVMMETNWVPHPRTGIYFPEGHEWVMKDVSEDASSLGQSQSYWLRNIDGVESHHPDIHSADDYFLTPNH</sequence>
<accession>A0A0J8BQ90</accession>
<dbReference type="PANTHER" id="PTHR35109">
    <property type="entry name" value="GLUTAMATE RACEMASE"/>
    <property type="match status" value="1"/>
</dbReference>
<dbReference type="Proteomes" id="UP000035740">
    <property type="component" value="Chromosome 8"/>
</dbReference>
<dbReference type="eggNOG" id="ENOG502S75A">
    <property type="taxonomic scope" value="Eukaryota"/>
</dbReference>
<keyword evidence="2" id="KW-1185">Reference proteome</keyword>
<proteinExistence type="predicted"/>
<name>A0A0J8BQ90_BETVV</name>
<dbReference type="EMBL" id="KQ090169">
    <property type="protein sequence ID" value="KMT03630.1"/>
    <property type="molecule type" value="Genomic_DNA"/>
</dbReference>
<protein>
    <submittedName>
        <fullName evidence="1">Uncharacterized protein</fullName>
    </submittedName>
</protein>
<evidence type="ECO:0000313" key="1">
    <source>
        <dbReference type="EMBL" id="KMT03630.1"/>
    </source>
</evidence>
<dbReference type="OrthoDB" id="1930788at2759"/>
<dbReference type="AlphaFoldDB" id="A0A0J8BQ90"/>
<evidence type="ECO:0000313" key="2">
    <source>
        <dbReference type="Proteomes" id="UP000035740"/>
    </source>
</evidence>
<dbReference type="KEGG" id="bvg:104901611"/>
<dbReference type="PANTHER" id="PTHR35109:SF1">
    <property type="entry name" value="GLUTAMATE RACEMASE"/>
    <property type="match status" value="1"/>
</dbReference>
<dbReference type="Gramene" id="KMT03630">
    <property type="protein sequence ID" value="KMT03630"/>
    <property type="gene ID" value="BVRB_8g190430"/>
</dbReference>
<reference evidence="1 2" key="1">
    <citation type="journal article" date="2014" name="Nature">
        <title>The genome of the recently domesticated crop plant sugar beet (Beta vulgaris).</title>
        <authorList>
            <person name="Dohm J.C."/>
            <person name="Minoche A.E."/>
            <person name="Holtgrawe D."/>
            <person name="Capella-Gutierrez S."/>
            <person name="Zakrzewski F."/>
            <person name="Tafer H."/>
            <person name="Rupp O."/>
            <person name="Sorensen T.R."/>
            <person name="Stracke R."/>
            <person name="Reinhardt R."/>
            <person name="Goesmann A."/>
            <person name="Kraft T."/>
            <person name="Schulz B."/>
            <person name="Stadler P.F."/>
            <person name="Schmidt T."/>
            <person name="Gabaldon T."/>
            <person name="Lehrach H."/>
            <person name="Weisshaar B."/>
            <person name="Himmelbauer H."/>
        </authorList>
    </citation>
    <scope>NUCLEOTIDE SEQUENCE [LARGE SCALE GENOMIC DNA]</scope>
    <source>
        <tissue evidence="1">Taproot</tissue>
    </source>
</reference>
<gene>
    <name evidence="1" type="ORF">BVRB_8g190430</name>
</gene>